<dbReference type="AlphaFoldDB" id="A0A7V2SYT2"/>
<dbReference type="EMBL" id="DRMS01000158">
    <property type="protein sequence ID" value="HFC91951.1"/>
    <property type="molecule type" value="Genomic_DNA"/>
</dbReference>
<proteinExistence type="predicted"/>
<organism evidence="2">
    <name type="scientific">Leucothrix mucor</name>
    <dbReference type="NCBI Taxonomy" id="45248"/>
    <lineage>
        <taxon>Bacteria</taxon>
        <taxon>Pseudomonadati</taxon>
        <taxon>Pseudomonadota</taxon>
        <taxon>Gammaproteobacteria</taxon>
        <taxon>Thiotrichales</taxon>
        <taxon>Thiotrichaceae</taxon>
        <taxon>Leucothrix</taxon>
    </lineage>
</organism>
<dbReference type="Proteomes" id="UP000885750">
    <property type="component" value="Unassembled WGS sequence"/>
</dbReference>
<sequence length="656" mass="75038">MIFTHKSLTPTGVFLLLAFFFSTSLSAAPQPNLLSPLGINTNEAMEIDASVPFVDLFRMSLPFHEARPWLTKGKVEYDKFGWPKKLNGGQAGTRFVANMPQQSIPVGTYTVLYKGKGKIKYGGNARLIRHYPGKDVITLRGNKGKITGTLIITETDPDDYIRDIQVIMPGGICKNDPFRHVRNPRKCSKNNPFLAYVTHAKKIVFNPDYLTFMKKFRVIRLMNMAGITRNNLATWDKRATVEQSTWGGKEGRRGIPLEIMVQLANTIGIDPWFNLPHRANDEFIHKYARYISENLDPKLKAYVEYTNEAWNGIFSQTHYIQRMGAELGLDKNKAYAGYKFFSKRSVEIFKIWEQEFNGVNRIVRVMGGMATNVPLTHMLLGYEDAYKHVDSLAIAPYFHATQTAQKKIDSINSVFELLRSPNNKYSVPNTIKIIRNQAKTAARYGVELIAYEGGQHLVAYRTHTMQEGPNAFLIKANKDDRMGKLYYEFLEGWKKAGGKLFVAFSAPRSYNWIGSWGIKEYITQDAKSAPKYRGLMYFQTKNRCWWHGCTRIGGITRMSKPPYNPGASVMEKRFKPRLSEEKIKATSTTILVANAQRQRKKVLDMRKILAKKRQQKQVALRIRKAALQKKKDELFLQKAAIALFKEEQNQNPVFSF</sequence>
<accession>A0A7V2SYT2</accession>
<evidence type="ECO:0000313" key="2">
    <source>
        <dbReference type="EMBL" id="HFC91951.1"/>
    </source>
</evidence>
<gene>
    <name evidence="2" type="ORF">ENJ51_03985</name>
</gene>
<keyword evidence="1" id="KW-0732">Signal</keyword>
<reference evidence="2" key="1">
    <citation type="journal article" date="2020" name="mSystems">
        <title>Genome- and Community-Level Interaction Insights into Carbon Utilization and Element Cycling Functions of Hydrothermarchaeota in Hydrothermal Sediment.</title>
        <authorList>
            <person name="Zhou Z."/>
            <person name="Liu Y."/>
            <person name="Xu W."/>
            <person name="Pan J."/>
            <person name="Luo Z.H."/>
            <person name="Li M."/>
        </authorList>
    </citation>
    <scope>NUCLEOTIDE SEQUENCE [LARGE SCALE GENOMIC DNA]</scope>
    <source>
        <strain evidence="2">HyVt-493</strain>
    </source>
</reference>
<comment type="caution">
    <text evidence="2">The sequence shown here is derived from an EMBL/GenBank/DDBJ whole genome shotgun (WGS) entry which is preliminary data.</text>
</comment>
<feature type="signal peptide" evidence="1">
    <location>
        <begin position="1"/>
        <end position="27"/>
    </location>
</feature>
<feature type="chain" id="PRO_5030505938" evidence="1">
    <location>
        <begin position="28"/>
        <end position="656"/>
    </location>
</feature>
<name>A0A7V2SYT2_LEUMU</name>
<protein>
    <submittedName>
        <fullName evidence="2">Uncharacterized protein</fullName>
    </submittedName>
</protein>
<evidence type="ECO:0000256" key="1">
    <source>
        <dbReference type="SAM" id="SignalP"/>
    </source>
</evidence>